<evidence type="ECO:0000313" key="3">
    <source>
        <dbReference type="Proteomes" id="UP000823749"/>
    </source>
</evidence>
<name>A0AAV6IVA1_9ERIC</name>
<keyword evidence="3" id="KW-1185">Reference proteome</keyword>
<reference evidence="2" key="1">
    <citation type="submission" date="2020-08" db="EMBL/GenBank/DDBJ databases">
        <title>Plant Genome Project.</title>
        <authorList>
            <person name="Zhang R.-G."/>
        </authorList>
    </citation>
    <scope>NUCLEOTIDE SEQUENCE</scope>
    <source>
        <strain evidence="2">WSP0</strain>
        <tissue evidence="2">Leaf</tissue>
    </source>
</reference>
<feature type="region of interest" description="Disordered" evidence="1">
    <location>
        <begin position="64"/>
        <end position="92"/>
    </location>
</feature>
<evidence type="ECO:0000256" key="1">
    <source>
        <dbReference type="SAM" id="MobiDB-lite"/>
    </source>
</evidence>
<dbReference type="PANTHER" id="PTHR33699">
    <property type="entry name" value="EXPRESSED PROTEIN"/>
    <property type="match status" value="1"/>
</dbReference>
<protein>
    <submittedName>
        <fullName evidence="2">Uncharacterized protein</fullName>
    </submittedName>
</protein>
<accession>A0AAV6IVA1</accession>
<gene>
    <name evidence="2" type="ORF">RHGRI_027199</name>
</gene>
<sequence>MNVRIQEGKGYYVDKRSGQIPAFGNWEYVNDLPITQYFENARQAGLFRYSNSGSGECAADLDYFKEKPPPQKQKTRSTLSNKGYPHVEDQKTNQVKKKIKQLSDVTEPPKKQLHEYLPKHNNNNNIAVRRQLQTRRTTTTPKVVRAVDEDLYKIPPNLLHTSKRKRRLGIFSRCLVPDCMV</sequence>
<organism evidence="2 3">
    <name type="scientific">Rhododendron griersonianum</name>
    <dbReference type="NCBI Taxonomy" id="479676"/>
    <lineage>
        <taxon>Eukaryota</taxon>
        <taxon>Viridiplantae</taxon>
        <taxon>Streptophyta</taxon>
        <taxon>Embryophyta</taxon>
        <taxon>Tracheophyta</taxon>
        <taxon>Spermatophyta</taxon>
        <taxon>Magnoliopsida</taxon>
        <taxon>eudicotyledons</taxon>
        <taxon>Gunneridae</taxon>
        <taxon>Pentapetalae</taxon>
        <taxon>asterids</taxon>
        <taxon>Ericales</taxon>
        <taxon>Ericaceae</taxon>
        <taxon>Ericoideae</taxon>
        <taxon>Rhodoreae</taxon>
        <taxon>Rhododendron</taxon>
    </lineage>
</organism>
<dbReference type="Proteomes" id="UP000823749">
    <property type="component" value="Chromosome 9"/>
</dbReference>
<dbReference type="EMBL" id="JACTNZ010000009">
    <property type="protein sequence ID" value="KAG5532831.1"/>
    <property type="molecule type" value="Genomic_DNA"/>
</dbReference>
<dbReference type="AlphaFoldDB" id="A0AAV6IVA1"/>
<dbReference type="PANTHER" id="PTHR33699:SF3">
    <property type="entry name" value="OS06G0347300 PROTEIN"/>
    <property type="match status" value="1"/>
</dbReference>
<evidence type="ECO:0000313" key="2">
    <source>
        <dbReference type="EMBL" id="KAG5532831.1"/>
    </source>
</evidence>
<comment type="caution">
    <text evidence="2">The sequence shown here is derived from an EMBL/GenBank/DDBJ whole genome shotgun (WGS) entry which is preliminary data.</text>
</comment>
<proteinExistence type="predicted"/>